<evidence type="ECO:0000256" key="3">
    <source>
        <dbReference type="ARBA" id="ARBA00023125"/>
    </source>
</evidence>
<evidence type="ECO:0000259" key="4">
    <source>
        <dbReference type="SMART" id="SM00534"/>
    </source>
</evidence>
<evidence type="ECO:0000256" key="1">
    <source>
        <dbReference type="ARBA" id="ARBA00022741"/>
    </source>
</evidence>
<dbReference type="SUPFAM" id="SSF52540">
    <property type="entry name" value="P-loop containing nucleoside triphosphate hydrolases"/>
    <property type="match status" value="1"/>
</dbReference>
<dbReference type="Gene3D" id="3.40.50.300">
    <property type="entry name" value="P-loop containing nucleotide triphosphate hydrolases"/>
    <property type="match status" value="1"/>
</dbReference>
<dbReference type="PANTHER" id="PTHR11361">
    <property type="entry name" value="DNA MISMATCH REPAIR PROTEIN MUTS FAMILY MEMBER"/>
    <property type="match status" value="1"/>
</dbReference>
<dbReference type="Pfam" id="PF00488">
    <property type="entry name" value="MutS_V"/>
    <property type="match status" value="1"/>
</dbReference>
<dbReference type="Proteomes" id="UP000030125">
    <property type="component" value="Unassembled WGS sequence"/>
</dbReference>
<dbReference type="InterPro" id="IPR027417">
    <property type="entry name" value="P-loop_NTPase"/>
</dbReference>
<dbReference type="InterPro" id="IPR045076">
    <property type="entry name" value="MutS"/>
</dbReference>
<dbReference type="PANTHER" id="PTHR11361:SF34">
    <property type="entry name" value="DNA MISMATCH REPAIR PROTEIN MSH1, MITOCHONDRIAL"/>
    <property type="match status" value="1"/>
</dbReference>
<dbReference type="GO" id="GO:0140664">
    <property type="term" value="F:ATP-dependent DNA damage sensor activity"/>
    <property type="evidence" value="ECO:0007669"/>
    <property type="project" value="InterPro"/>
</dbReference>
<accession>A0A0A2EM23</accession>
<evidence type="ECO:0000313" key="5">
    <source>
        <dbReference type="EMBL" id="KGN78742.1"/>
    </source>
</evidence>
<keyword evidence="3" id="KW-0238">DNA-binding</keyword>
<proteinExistence type="predicted"/>
<dbReference type="STRING" id="36874.HQ34_03195"/>
<dbReference type="EMBL" id="JQJD01000057">
    <property type="protein sequence ID" value="KGN78742.1"/>
    <property type="molecule type" value="Genomic_DNA"/>
</dbReference>
<evidence type="ECO:0000256" key="2">
    <source>
        <dbReference type="ARBA" id="ARBA00022840"/>
    </source>
</evidence>
<protein>
    <recommendedName>
        <fullName evidence="4">DNA mismatch repair proteins mutS family domain-containing protein</fullName>
    </recommendedName>
</protein>
<dbReference type="eggNOG" id="COG0249">
    <property type="taxonomic scope" value="Bacteria"/>
</dbReference>
<evidence type="ECO:0000313" key="6">
    <source>
        <dbReference type="Proteomes" id="UP000030125"/>
    </source>
</evidence>
<keyword evidence="1" id="KW-0547">Nucleotide-binding</keyword>
<comment type="caution">
    <text evidence="5">The sequence shown here is derived from an EMBL/GenBank/DDBJ whole genome shotgun (WGS) entry which is preliminary data.</text>
</comment>
<organism evidence="5 6">
    <name type="scientific">Porphyromonas cangingivalis</name>
    <dbReference type="NCBI Taxonomy" id="36874"/>
    <lineage>
        <taxon>Bacteria</taxon>
        <taxon>Pseudomonadati</taxon>
        <taxon>Bacteroidota</taxon>
        <taxon>Bacteroidia</taxon>
        <taxon>Bacteroidales</taxon>
        <taxon>Porphyromonadaceae</taxon>
        <taxon>Porphyromonas</taxon>
    </lineage>
</organism>
<dbReference type="AlphaFoldDB" id="A0A0A2EM23"/>
<dbReference type="GO" id="GO:0030983">
    <property type="term" value="F:mismatched DNA binding"/>
    <property type="evidence" value="ECO:0007669"/>
    <property type="project" value="InterPro"/>
</dbReference>
<dbReference type="SMART" id="SM00534">
    <property type="entry name" value="MUTSac"/>
    <property type="match status" value="1"/>
</dbReference>
<reference evidence="5 6" key="1">
    <citation type="submission" date="2014-08" db="EMBL/GenBank/DDBJ databases">
        <title>Porphyromonas cangingivalis strain:COT-109_OH1386 Genome sequencing.</title>
        <authorList>
            <person name="Wallis C."/>
            <person name="Deusch O."/>
            <person name="O'Flynn C."/>
            <person name="Davis I."/>
            <person name="Jospin G."/>
            <person name="Darling A.E."/>
            <person name="Coil D.A."/>
            <person name="Alexiev A."/>
            <person name="Horsfall A."/>
            <person name="Kirkwood N."/>
            <person name="Harris S."/>
            <person name="Eisen J.A."/>
        </authorList>
    </citation>
    <scope>NUCLEOTIDE SEQUENCE [LARGE SCALE GENOMIC DNA]</scope>
    <source>
        <strain evidence="6">COT-109 OH1386</strain>
    </source>
</reference>
<keyword evidence="6" id="KW-1185">Reference proteome</keyword>
<name>A0A0A2EM23_PORCN</name>
<dbReference type="GO" id="GO:0005524">
    <property type="term" value="F:ATP binding"/>
    <property type="evidence" value="ECO:0007669"/>
    <property type="project" value="UniProtKB-KW"/>
</dbReference>
<gene>
    <name evidence="5" type="ORF">HQ35_08805</name>
</gene>
<dbReference type="GO" id="GO:0006298">
    <property type="term" value="P:mismatch repair"/>
    <property type="evidence" value="ECO:0007669"/>
    <property type="project" value="InterPro"/>
</dbReference>
<keyword evidence="2" id="KW-0067">ATP-binding</keyword>
<sequence length="469" mass="52543">MLLKDAIKEITGLRYMVDELNILTSAGRRTLLAQKMMTEEADIEEALDHLGRLSACYADGANEQLFSLLSTRMMQLHDIANTIRHLSNRNVLTDIELFEIKSFSLLAQDIMQMISPLGLTYLRIPDLTVVIDLLDPEQKRIPHFYIYDRYSIVLAELRRRISLMINNNADEVEIEDVRHQAQREEDKVRKHLSAKLVEHADDLMLALDTLAYLDILIARADQGLGMGLVRPEIGTGETEYKGLFLPQLKDSLAQQGKTFQPVDIRLSQAPTLIMGANMAGKSVLLRSVALAQALFQFGCFVPASRAKIVPVEKISLSIGDAEDTSRGLSSYAAEMLRVNDIIQAALYGTRQLVLVDELARTTNPQEGSAIVCSVLDFLAEHKVAALVTSHYAVDTPCRKLRVKGFCEQKDPNHQISIENINNFIDYSLEEAQDGEVPHEAIRIAEIIGIAPQLLSRIHQYIDKENPQTL</sequence>
<dbReference type="InterPro" id="IPR000432">
    <property type="entry name" value="DNA_mismatch_repair_MutS_C"/>
</dbReference>
<feature type="domain" description="DNA mismatch repair proteins mutS family" evidence="4">
    <location>
        <begin position="268"/>
        <end position="462"/>
    </location>
</feature>